<dbReference type="InterPro" id="IPR003441">
    <property type="entry name" value="NAC-dom"/>
</dbReference>
<keyword evidence="3" id="KW-0238">DNA-binding</keyword>
<evidence type="ECO:0000256" key="1">
    <source>
        <dbReference type="ARBA" id="ARBA00004123"/>
    </source>
</evidence>
<dbReference type="InterPro" id="IPR036093">
    <property type="entry name" value="NAC_dom_sf"/>
</dbReference>
<evidence type="ECO:0000259" key="6">
    <source>
        <dbReference type="PROSITE" id="PS51005"/>
    </source>
</evidence>
<dbReference type="GO" id="GO:0005634">
    <property type="term" value="C:nucleus"/>
    <property type="evidence" value="ECO:0007669"/>
    <property type="project" value="UniProtKB-SubCell"/>
</dbReference>
<protein>
    <recommendedName>
        <fullName evidence="6">NAC domain-containing protein</fullName>
    </recommendedName>
</protein>
<comment type="subcellular location">
    <subcellularLocation>
        <location evidence="1">Nucleus</location>
    </subcellularLocation>
</comment>
<accession>A0A0D6QYG7</accession>
<dbReference type="Pfam" id="PF02365">
    <property type="entry name" value="NAM"/>
    <property type="match status" value="1"/>
</dbReference>
<evidence type="ECO:0000256" key="2">
    <source>
        <dbReference type="ARBA" id="ARBA00023015"/>
    </source>
</evidence>
<keyword evidence="5" id="KW-0539">Nucleus</keyword>
<feature type="domain" description="NAC" evidence="6">
    <location>
        <begin position="18"/>
        <end position="175"/>
    </location>
</feature>
<dbReference type="AlphaFoldDB" id="A0A0D6QYG7"/>
<dbReference type="PROSITE" id="PS51005">
    <property type="entry name" value="NAC"/>
    <property type="match status" value="1"/>
</dbReference>
<reference evidence="7" key="1">
    <citation type="submission" date="2015-03" db="EMBL/GenBank/DDBJ databases">
        <title>A transcriptome of Araucaria cunninghamii, an australian fine timber species.</title>
        <authorList>
            <person name="Jing Yi C.J.Y."/>
            <person name="Yin San L.Y.S."/>
            <person name="Abdul Karim S.S."/>
            <person name="Wan Azmi N.N."/>
            <person name="Hercus R.R."/>
            <person name="Croft L.L."/>
        </authorList>
    </citation>
    <scope>NUCLEOTIDE SEQUENCE</scope>
    <source>
        <strain evidence="7">MI0301</strain>
        <tissue evidence="7">Leaf</tissue>
    </source>
</reference>
<dbReference type="EMBL" id="GCKF01042598">
    <property type="protein sequence ID" value="JAG94745.1"/>
    <property type="molecule type" value="Transcribed_RNA"/>
</dbReference>
<evidence type="ECO:0000256" key="5">
    <source>
        <dbReference type="ARBA" id="ARBA00023242"/>
    </source>
</evidence>
<dbReference type="SUPFAM" id="SSF101941">
    <property type="entry name" value="NAC domain"/>
    <property type="match status" value="1"/>
</dbReference>
<name>A0A0D6QYG7_ARACU</name>
<evidence type="ECO:0000313" key="7">
    <source>
        <dbReference type="EMBL" id="JAG94745.1"/>
    </source>
</evidence>
<dbReference type="GO" id="GO:0048608">
    <property type="term" value="P:reproductive structure development"/>
    <property type="evidence" value="ECO:0007669"/>
    <property type="project" value="UniProtKB-ARBA"/>
</dbReference>
<dbReference type="PANTHER" id="PTHR31719">
    <property type="entry name" value="NAC TRANSCRIPTION FACTOR 56"/>
    <property type="match status" value="1"/>
</dbReference>
<keyword evidence="2" id="KW-0805">Transcription regulation</keyword>
<organism evidence="7">
    <name type="scientific">Araucaria cunninghamii</name>
    <name type="common">Hoop pine</name>
    <name type="synonym">Moreton Bay pine</name>
    <dbReference type="NCBI Taxonomy" id="56994"/>
    <lineage>
        <taxon>Eukaryota</taxon>
        <taxon>Viridiplantae</taxon>
        <taxon>Streptophyta</taxon>
        <taxon>Embryophyta</taxon>
        <taxon>Tracheophyta</taxon>
        <taxon>Spermatophyta</taxon>
        <taxon>Pinopsida</taxon>
        <taxon>Pinidae</taxon>
        <taxon>Conifers II</taxon>
        <taxon>Araucariales</taxon>
        <taxon>Araucariaceae</taxon>
        <taxon>Araucaria</taxon>
    </lineage>
</organism>
<dbReference type="PANTHER" id="PTHR31719:SF43">
    <property type="entry name" value="NAC TRANSCRIPTION FACTOR 56"/>
    <property type="match status" value="1"/>
</dbReference>
<dbReference type="FunFam" id="2.170.150.80:FF:000005">
    <property type="entry name" value="NAC transcription factor 56"/>
    <property type="match status" value="1"/>
</dbReference>
<keyword evidence="4" id="KW-0804">Transcription</keyword>
<dbReference type="GO" id="GO:0009791">
    <property type="term" value="P:post-embryonic development"/>
    <property type="evidence" value="ECO:0007669"/>
    <property type="project" value="UniProtKB-ARBA"/>
</dbReference>
<evidence type="ECO:0000256" key="3">
    <source>
        <dbReference type="ARBA" id="ARBA00023125"/>
    </source>
</evidence>
<evidence type="ECO:0000256" key="4">
    <source>
        <dbReference type="ARBA" id="ARBA00023163"/>
    </source>
</evidence>
<dbReference type="GO" id="GO:0006355">
    <property type="term" value="P:regulation of DNA-templated transcription"/>
    <property type="evidence" value="ECO:0007669"/>
    <property type="project" value="InterPro"/>
</dbReference>
<dbReference type="GO" id="GO:0003677">
    <property type="term" value="F:DNA binding"/>
    <property type="evidence" value="ECO:0007669"/>
    <property type="project" value="UniProtKB-KW"/>
</dbReference>
<sequence>MAMERQNEFAFSGSNPQLPPGFRFHPTDEELILHYLKKKASSCPLPVPIIAEIDLYKFDPWDLPGKAAFGEREWYFFSPRDRKYPNGARPNRAAASGYWKATGTDKPIVLSGGTQPLGVKKALVFYRGKPPKGIKTSWIMHEYRLTETGGRPGGLNIRKGSMRLDDWVLCRIYKKKNNVGPSSRVTSRSEEEESGVDDMMATLPDIDHEQKPLLPKIGSFSGLLEGEYSMLSFPFNDQDPSDGNELLGNVQEVEFLTRNNNMAKQQQNISTAGTPTTTVLPSIDTGKCLETLKRHLSLGCMDDALPPAKKTKNNISSSNNINNPLLFQLNAPPPGQTYYQYPQRPMFNPWDDFQQMYRSSFVAENRF</sequence>
<proteinExistence type="predicted"/>
<dbReference type="Gene3D" id="2.170.150.80">
    <property type="entry name" value="NAC domain"/>
    <property type="match status" value="1"/>
</dbReference>